<dbReference type="EMBL" id="CAJHJT010000001">
    <property type="protein sequence ID" value="CAD6993835.1"/>
    <property type="molecule type" value="Genomic_DNA"/>
</dbReference>
<evidence type="ECO:0000313" key="2">
    <source>
        <dbReference type="Proteomes" id="UP000606786"/>
    </source>
</evidence>
<protein>
    <submittedName>
        <fullName evidence="1">(Mediterranean fruit fly) hypothetical protein</fullName>
    </submittedName>
</protein>
<gene>
    <name evidence="1" type="ORF">CCAP1982_LOCUS2631</name>
</gene>
<organism evidence="1 2">
    <name type="scientific">Ceratitis capitata</name>
    <name type="common">Mediterranean fruit fly</name>
    <name type="synonym">Tephritis capitata</name>
    <dbReference type="NCBI Taxonomy" id="7213"/>
    <lineage>
        <taxon>Eukaryota</taxon>
        <taxon>Metazoa</taxon>
        <taxon>Ecdysozoa</taxon>
        <taxon>Arthropoda</taxon>
        <taxon>Hexapoda</taxon>
        <taxon>Insecta</taxon>
        <taxon>Pterygota</taxon>
        <taxon>Neoptera</taxon>
        <taxon>Endopterygota</taxon>
        <taxon>Diptera</taxon>
        <taxon>Brachycera</taxon>
        <taxon>Muscomorpha</taxon>
        <taxon>Tephritoidea</taxon>
        <taxon>Tephritidae</taxon>
        <taxon>Ceratitis</taxon>
        <taxon>Ceratitis</taxon>
    </lineage>
</organism>
<dbReference type="Proteomes" id="UP000606786">
    <property type="component" value="Unassembled WGS sequence"/>
</dbReference>
<dbReference type="AlphaFoldDB" id="A0A811U925"/>
<comment type="caution">
    <text evidence="1">The sequence shown here is derived from an EMBL/GenBank/DDBJ whole genome shotgun (WGS) entry which is preliminary data.</text>
</comment>
<evidence type="ECO:0000313" key="1">
    <source>
        <dbReference type="EMBL" id="CAD6993835.1"/>
    </source>
</evidence>
<keyword evidence="2" id="KW-1185">Reference proteome</keyword>
<name>A0A811U925_CERCA</name>
<sequence length="56" mass="6146">MFSKHSSCNGCDCSVSGRKGIGIAAETSWCHSPAPFRDYEGCERDGNNRLYCVRVS</sequence>
<proteinExistence type="predicted"/>
<reference evidence="1" key="1">
    <citation type="submission" date="2020-11" db="EMBL/GenBank/DDBJ databases">
        <authorList>
            <person name="Whitehead M."/>
        </authorList>
    </citation>
    <scope>NUCLEOTIDE SEQUENCE</scope>
    <source>
        <strain evidence="1">EGII</strain>
    </source>
</reference>
<accession>A0A811U925</accession>